<feature type="transmembrane region" description="Helical" evidence="1">
    <location>
        <begin position="75"/>
        <end position="91"/>
    </location>
</feature>
<dbReference type="Proteomes" id="UP001062263">
    <property type="component" value="Chromosome"/>
</dbReference>
<evidence type="ECO:0008006" key="4">
    <source>
        <dbReference type="Google" id="ProtNLM"/>
    </source>
</evidence>
<feature type="transmembrane region" description="Helical" evidence="1">
    <location>
        <begin position="103"/>
        <end position="120"/>
    </location>
</feature>
<dbReference type="RefSeq" id="WP_215436173.1">
    <property type="nucleotide sequence ID" value="NZ_AP025943.1"/>
</dbReference>
<dbReference type="EMBL" id="AP025943">
    <property type="protein sequence ID" value="BDL44169.1"/>
    <property type="molecule type" value="Genomic_DNA"/>
</dbReference>
<feature type="transmembrane region" description="Helical" evidence="1">
    <location>
        <begin position="232"/>
        <end position="263"/>
    </location>
</feature>
<feature type="transmembrane region" description="Helical" evidence="1">
    <location>
        <begin position="140"/>
        <end position="159"/>
    </location>
</feature>
<feature type="transmembrane region" description="Helical" evidence="1">
    <location>
        <begin position="5"/>
        <end position="25"/>
    </location>
</feature>
<feature type="transmembrane region" description="Helical" evidence="1">
    <location>
        <begin position="269"/>
        <end position="287"/>
    </location>
</feature>
<feature type="transmembrane region" description="Helical" evidence="1">
    <location>
        <begin position="393"/>
        <end position="413"/>
    </location>
</feature>
<sequence>MNGDLFKITLISVIAILLAIIGGLISADGDPVSIAVAIAPFALAGLYMMKEKVWYLWILIPPLFIPFSINSYAPLFAYSVVLPFYLWNVMLRRSSLTWNSIPLLDTFIFLLFIHVAYVFLTHPFGLGINILEDYYGGKGYIMFLQALLAYLCLSSLKTTSQELGKVLQWSIALILLFTLAQTARTLLSPESAGAEAGTDGDTRNFSYLAISILVLQVLILKYSVWQMIKRPWWGLLAASACAGILISGFRSSIAIILLLFFIVSLLYKRWFVSIVAPILGLAMLMLLSSSKTLLELPFGVQRILSVLPFLEVSSQAREDAMASIQWRVEMWKWALDDREIFIQDKIFGDGFARDINILKANIYEEAYHLTNTNQISFAWNGLWHSGPISTIQAIGYVGLTLYSIISVIGMVYAWQVGRIYRYSKYSLGILFITTLYFIRPLGFFFLYGENTYIAEDIISLGIIKVLFCCAKREGLYVSIHMRREYVPLMIQQKEEKPGLPSSSGVPC</sequence>
<keyword evidence="1" id="KW-1133">Transmembrane helix</keyword>
<keyword evidence="3" id="KW-1185">Reference proteome</keyword>
<evidence type="ECO:0000313" key="2">
    <source>
        <dbReference type="EMBL" id="BDL44169.1"/>
    </source>
</evidence>
<evidence type="ECO:0000313" key="3">
    <source>
        <dbReference type="Proteomes" id="UP001062263"/>
    </source>
</evidence>
<feature type="transmembrane region" description="Helical" evidence="1">
    <location>
        <begin position="31"/>
        <end position="48"/>
    </location>
</feature>
<reference evidence="2" key="1">
    <citation type="submission" date="2022-06" db="EMBL/GenBank/DDBJ databases">
        <title>Akkermansia biwalacus sp. nov., an anaerobic mucin-degrading bacterium isolated from human intestine.</title>
        <authorList>
            <person name="Kobayashi Y."/>
            <person name="Inoue S."/>
            <person name="Kawahara T."/>
            <person name="Kohda N."/>
        </authorList>
    </citation>
    <scope>NUCLEOTIDE SEQUENCE</scope>
    <source>
        <strain evidence="2">WON2089</strain>
    </source>
</reference>
<keyword evidence="1" id="KW-0812">Transmembrane</keyword>
<organism evidence="2 3">
    <name type="scientific">Akkermansia biwaensis</name>
    <dbReference type="NCBI Taxonomy" id="2946555"/>
    <lineage>
        <taxon>Bacteria</taxon>
        <taxon>Pseudomonadati</taxon>
        <taxon>Verrucomicrobiota</taxon>
        <taxon>Verrucomicrobiia</taxon>
        <taxon>Verrucomicrobiales</taxon>
        <taxon>Akkermansiaceae</taxon>
        <taxon>Akkermansia</taxon>
    </lineage>
</organism>
<evidence type="ECO:0000256" key="1">
    <source>
        <dbReference type="SAM" id="Phobius"/>
    </source>
</evidence>
<accession>A0ABM7ZHB9</accession>
<keyword evidence="1" id="KW-0472">Membrane</keyword>
<feature type="transmembrane region" description="Helical" evidence="1">
    <location>
        <begin position="207"/>
        <end position="225"/>
    </location>
</feature>
<name>A0ABM7ZHB9_9BACT</name>
<gene>
    <name evidence="2" type="ORF">Abiwalacus_17430</name>
</gene>
<feature type="transmembrane region" description="Helical" evidence="1">
    <location>
        <begin position="425"/>
        <end position="447"/>
    </location>
</feature>
<protein>
    <recommendedName>
        <fullName evidence="4">O-antigen ligase domain-containing protein</fullName>
    </recommendedName>
</protein>
<proteinExistence type="predicted"/>